<dbReference type="AlphaFoldDB" id="A0A0D2I7Z1"/>
<dbReference type="RefSeq" id="XP_013266497.1">
    <property type="nucleotide sequence ID" value="XM_013411043.1"/>
</dbReference>
<protein>
    <submittedName>
        <fullName evidence="1">Uncharacterized protein</fullName>
    </submittedName>
</protein>
<dbReference type="OrthoDB" id="5380555at2759"/>
<evidence type="ECO:0000313" key="1">
    <source>
        <dbReference type="EMBL" id="KIW99360.1"/>
    </source>
</evidence>
<sequence>MCGSARNGIAGFRRFLHKVEDNEGFAPALELSGEDNIGKAKGLEAMKLNDILKLKFKGDKYRTGSINNWIDGKGHGPVSGSVRSQLQSYITGPTVQKEIADQNFRAFAVVIVGSRQILVREMDRHGKWVSRNHLDKMAGPGSKRRH</sequence>
<dbReference type="VEuPathDB" id="FungiDB:Z518_11348"/>
<keyword evidence="2" id="KW-1185">Reference proteome</keyword>
<organism evidence="1 2">
    <name type="scientific">Rhinocladiella mackenziei CBS 650.93</name>
    <dbReference type="NCBI Taxonomy" id="1442369"/>
    <lineage>
        <taxon>Eukaryota</taxon>
        <taxon>Fungi</taxon>
        <taxon>Dikarya</taxon>
        <taxon>Ascomycota</taxon>
        <taxon>Pezizomycotina</taxon>
        <taxon>Eurotiomycetes</taxon>
        <taxon>Chaetothyriomycetidae</taxon>
        <taxon>Chaetothyriales</taxon>
        <taxon>Herpotrichiellaceae</taxon>
        <taxon>Rhinocladiella</taxon>
    </lineage>
</organism>
<accession>A0A0D2I7Z1</accession>
<dbReference type="EMBL" id="KN847487">
    <property type="protein sequence ID" value="KIW99360.1"/>
    <property type="molecule type" value="Genomic_DNA"/>
</dbReference>
<dbReference type="GeneID" id="25299419"/>
<dbReference type="Proteomes" id="UP000053617">
    <property type="component" value="Unassembled WGS sequence"/>
</dbReference>
<evidence type="ECO:0000313" key="2">
    <source>
        <dbReference type="Proteomes" id="UP000053617"/>
    </source>
</evidence>
<dbReference type="HOGENOM" id="CLU_1778490_0_0_1"/>
<proteinExistence type="predicted"/>
<name>A0A0D2I7Z1_9EURO</name>
<gene>
    <name evidence="1" type="ORF">Z518_11348</name>
</gene>
<reference evidence="1 2" key="1">
    <citation type="submission" date="2015-01" db="EMBL/GenBank/DDBJ databases">
        <title>The Genome Sequence of Rhinocladiella mackenzie CBS 650.93.</title>
        <authorList>
            <consortium name="The Broad Institute Genomics Platform"/>
            <person name="Cuomo C."/>
            <person name="de Hoog S."/>
            <person name="Gorbushina A."/>
            <person name="Stielow B."/>
            <person name="Teixiera M."/>
            <person name="Abouelleil A."/>
            <person name="Chapman S.B."/>
            <person name="Priest M."/>
            <person name="Young S.K."/>
            <person name="Wortman J."/>
            <person name="Nusbaum C."/>
            <person name="Birren B."/>
        </authorList>
    </citation>
    <scope>NUCLEOTIDE SEQUENCE [LARGE SCALE GENOMIC DNA]</scope>
    <source>
        <strain evidence="1 2">CBS 650.93</strain>
    </source>
</reference>